<protein>
    <recommendedName>
        <fullName evidence="3">SipW-cognate class signal peptide</fullName>
    </recommendedName>
</protein>
<dbReference type="RefSeq" id="WP_152228646.1">
    <property type="nucleotide sequence ID" value="NZ_BAAALV010000007.1"/>
</dbReference>
<accession>A0ABP5AWZ1</accession>
<dbReference type="Proteomes" id="UP001500784">
    <property type="component" value="Unassembled WGS sequence"/>
</dbReference>
<dbReference type="EMBL" id="BAAALV010000007">
    <property type="protein sequence ID" value="GAA1921830.1"/>
    <property type="molecule type" value="Genomic_DNA"/>
</dbReference>
<evidence type="ECO:0000313" key="2">
    <source>
        <dbReference type="Proteomes" id="UP001500784"/>
    </source>
</evidence>
<gene>
    <name evidence="1" type="ORF">GCM10009688_28530</name>
</gene>
<evidence type="ECO:0000313" key="1">
    <source>
        <dbReference type="EMBL" id="GAA1921830.1"/>
    </source>
</evidence>
<evidence type="ECO:0008006" key="3">
    <source>
        <dbReference type="Google" id="ProtNLM"/>
    </source>
</evidence>
<keyword evidence="2" id="KW-1185">Reference proteome</keyword>
<proteinExistence type="predicted"/>
<comment type="caution">
    <text evidence="1">The sequence shown here is derived from an EMBL/GenBank/DDBJ whole genome shotgun (WGS) entry which is preliminary data.</text>
</comment>
<reference evidence="2" key="1">
    <citation type="journal article" date="2019" name="Int. J. Syst. Evol. Microbiol.">
        <title>The Global Catalogue of Microorganisms (GCM) 10K type strain sequencing project: providing services to taxonomists for standard genome sequencing and annotation.</title>
        <authorList>
            <consortium name="The Broad Institute Genomics Platform"/>
            <consortium name="The Broad Institute Genome Sequencing Center for Infectious Disease"/>
            <person name="Wu L."/>
            <person name="Ma J."/>
        </authorList>
    </citation>
    <scope>NUCLEOTIDE SEQUENCE [LARGE SCALE GENOMIC DNA]</scope>
    <source>
        <strain evidence="2">JCM 13316</strain>
    </source>
</reference>
<organism evidence="1 2">
    <name type="scientific">Arthrobacter gandavensis</name>
    <dbReference type="NCBI Taxonomy" id="169960"/>
    <lineage>
        <taxon>Bacteria</taxon>
        <taxon>Bacillati</taxon>
        <taxon>Actinomycetota</taxon>
        <taxon>Actinomycetes</taxon>
        <taxon>Micrococcales</taxon>
        <taxon>Micrococcaceae</taxon>
        <taxon>Arthrobacter</taxon>
    </lineage>
</organism>
<sequence length="188" mass="18414">MARTALKASGLVLCAVLLGLLTVQGTYALWSAAAPAAGGSLQAASLNVQMDGGTGVVMMRQPDGTQGTVALATAPLGAVNAGQPVYAGIRLTNQTDAGGTFTLAASAGQPVIGGSLAPLLTVEHRAAAGSDLAACSNPALFTGPAAQVLELPKSASGVLCFRVTLSAAANAEGQTSTISIPLTVEQKG</sequence>
<name>A0ABP5AWZ1_9MICC</name>